<dbReference type="CDD" id="cd05251">
    <property type="entry name" value="NmrA_like_SDR_a"/>
    <property type="match status" value="1"/>
</dbReference>
<dbReference type="InterPro" id="IPR008030">
    <property type="entry name" value="NmrA-like"/>
</dbReference>
<dbReference type="GeneID" id="25325825"/>
<reference evidence="5 6" key="1">
    <citation type="submission" date="2015-01" db="EMBL/GenBank/DDBJ databases">
        <title>The Genome Sequence of Exophiala xenobiotica CBS118157.</title>
        <authorList>
            <consortium name="The Broad Institute Genomics Platform"/>
            <person name="Cuomo C."/>
            <person name="de Hoog S."/>
            <person name="Gorbushina A."/>
            <person name="Stielow B."/>
            <person name="Teixiera M."/>
            <person name="Abouelleil A."/>
            <person name="Chapman S.B."/>
            <person name="Priest M."/>
            <person name="Young S.K."/>
            <person name="Wortman J."/>
            <person name="Nusbaum C."/>
            <person name="Birren B."/>
        </authorList>
    </citation>
    <scope>NUCLEOTIDE SEQUENCE [LARGE SCALE GENOMIC DNA]</scope>
    <source>
        <strain evidence="5 6">CBS 118157</strain>
    </source>
</reference>
<dbReference type="Proteomes" id="UP000054342">
    <property type="component" value="Unassembled WGS sequence"/>
</dbReference>
<dbReference type="SUPFAM" id="SSF51735">
    <property type="entry name" value="NAD(P)-binding Rossmann-fold domains"/>
    <property type="match status" value="1"/>
</dbReference>
<dbReference type="HOGENOM" id="CLU_007383_8_2_1"/>
<dbReference type="Pfam" id="PF05368">
    <property type="entry name" value="NmrA"/>
    <property type="match status" value="1"/>
</dbReference>
<proteinExistence type="inferred from homology"/>
<keyword evidence="3" id="KW-0560">Oxidoreductase</keyword>
<comment type="similarity">
    <text evidence="1">Belongs to the NmrA-type oxidoreductase family.</text>
</comment>
<dbReference type="GO" id="GO:0016491">
    <property type="term" value="F:oxidoreductase activity"/>
    <property type="evidence" value="ECO:0007669"/>
    <property type="project" value="UniProtKB-KW"/>
</dbReference>
<accession>A0A0D2EXL6</accession>
<dbReference type="EMBL" id="KN847318">
    <property type="protein sequence ID" value="KIW59470.1"/>
    <property type="molecule type" value="Genomic_DNA"/>
</dbReference>
<dbReference type="InterPro" id="IPR036291">
    <property type="entry name" value="NAD(P)-bd_dom_sf"/>
</dbReference>
<gene>
    <name evidence="5" type="ORF">PV05_03917</name>
</gene>
<evidence type="ECO:0000259" key="4">
    <source>
        <dbReference type="Pfam" id="PF05368"/>
    </source>
</evidence>
<dbReference type="AlphaFoldDB" id="A0A0D2EXL6"/>
<dbReference type="STRING" id="348802.A0A0D2EXL6"/>
<dbReference type="PANTHER" id="PTHR42748:SF30">
    <property type="entry name" value="NMRA-LIKE DOMAIN-CONTAINING PROTEIN"/>
    <property type="match status" value="1"/>
</dbReference>
<protein>
    <recommendedName>
        <fullName evidence="4">NmrA-like domain-containing protein</fullName>
    </recommendedName>
</protein>
<evidence type="ECO:0000256" key="1">
    <source>
        <dbReference type="ARBA" id="ARBA00006328"/>
    </source>
</evidence>
<keyword evidence="6" id="KW-1185">Reference proteome</keyword>
<name>A0A0D2EXL6_9EURO</name>
<feature type="domain" description="NmrA-like" evidence="4">
    <location>
        <begin position="4"/>
        <end position="263"/>
    </location>
</feature>
<evidence type="ECO:0000256" key="2">
    <source>
        <dbReference type="ARBA" id="ARBA00022857"/>
    </source>
</evidence>
<sequence length="311" mass="34728">MSSKRLIAVLGATGAQGGAVVRYLSTQPEYEVRGLTRNPAGNAAKELAQLPHVSMVKAHFNDPTSLRTAFEGAEAVYALTNFYDAENQSNKVHEAQQGIMIADAAKEAGVKFLIWSTVPSAFLRTKGKFESPRLVENKFYVSAYLKQIKMPHVDMYLGFYYDNWANFNLLSVGSDGTIELIQPVMKPEQKLGMIWVERDLGPTVDAILKNYRTKPDLLADAVYCVGGFHSAADVAREIQRQTGKETRVVTAPTSGFEDLDIMYEYYNQCSLYNEFPIPTKESQQLGIRSHTMEDFVREGAVPHINKLLQSK</sequence>
<evidence type="ECO:0000313" key="6">
    <source>
        <dbReference type="Proteomes" id="UP000054342"/>
    </source>
</evidence>
<dbReference type="Gene3D" id="3.40.50.720">
    <property type="entry name" value="NAD(P)-binding Rossmann-like Domain"/>
    <property type="match status" value="1"/>
</dbReference>
<keyword evidence="2" id="KW-0521">NADP</keyword>
<dbReference type="OrthoDB" id="300709at2759"/>
<dbReference type="RefSeq" id="XP_013320054.1">
    <property type="nucleotide sequence ID" value="XM_013464600.1"/>
</dbReference>
<dbReference type="PANTHER" id="PTHR42748">
    <property type="entry name" value="NITROGEN METABOLITE REPRESSION PROTEIN NMRA FAMILY MEMBER"/>
    <property type="match status" value="1"/>
</dbReference>
<evidence type="ECO:0000313" key="5">
    <source>
        <dbReference type="EMBL" id="KIW59470.1"/>
    </source>
</evidence>
<evidence type="ECO:0000256" key="3">
    <source>
        <dbReference type="ARBA" id="ARBA00023002"/>
    </source>
</evidence>
<dbReference type="Gene3D" id="3.90.25.10">
    <property type="entry name" value="UDP-galactose 4-epimerase, domain 1"/>
    <property type="match status" value="1"/>
</dbReference>
<dbReference type="InterPro" id="IPR051164">
    <property type="entry name" value="NmrA-like_oxidored"/>
</dbReference>
<organism evidence="5 6">
    <name type="scientific">Exophiala xenobiotica</name>
    <dbReference type="NCBI Taxonomy" id="348802"/>
    <lineage>
        <taxon>Eukaryota</taxon>
        <taxon>Fungi</taxon>
        <taxon>Dikarya</taxon>
        <taxon>Ascomycota</taxon>
        <taxon>Pezizomycotina</taxon>
        <taxon>Eurotiomycetes</taxon>
        <taxon>Chaetothyriomycetidae</taxon>
        <taxon>Chaetothyriales</taxon>
        <taxon>Herpotrichiellaceae</taxon>
        <taxon>Exophiala</taxon>
    </lineage>
</organism>
<dbReference type="GO" id="GO:0005634">
    <property type="term" value="C:nucleus"/>
    <property type="evidence" value="ECO:0007669"/>
    <property type="project" value="TreeGrafter"/>
</dbReference>